<gene>
    <name evidence="1" type="ORF">GCM10011494_31260</name>
</gene>
<sequence>MKATKIGPSLPFRRNPFARLTGSLIFDRQRDDVVREYEEEGTPMRIWSGGHFRKN</sequence>
<dbReference type="EMBL" id="BMHK01000026">
    <property type="protein sequence ID" value="GGC10329.1"/>
    <property type="molecule type" value="Genomic_DNA"/>
</dbReference>
<dbReference type="Proteomes" id="UP000608154">
    <property type="component" value="Unassembled WGS sequence"/>
</dbReference>
<organism evidence="1 2">
    <name type="scientific">Novosphingobium endophyticum</name>
    <dbReference type="NCBI Taxonomy" id="1955250"/>
    <lineage>
        <taxon>Bacteria</taxon>
        <taxon>Pseudomonadati</taxon>
        <taxon>Pseudomonadota</taxon>
        <taxon>Alphaproteobacteria</taxon>
        <taxon>Sphingomonadales</taxon>
        <taxon>Sphingomonadaceae</taxon>
        <taxon>Novosphingobium</taxon>
    </lineage>
</organism>
<proteinExistence type="predicted"/>
<name>A0A916TUT3_9SPHN</name>
<evidence type="ECO:0000313" key="2">
    <source>
        <dbReference type="Proteomes" id="UP000608154"/>
    </source>
</evidence>
<protein>
    <submittedName>
        <fullName evidence="1">Uncharacterized protein</fullName>
    </submittedName>
</protein>
<reference evidence="1" key="1">
    <citation type="journal article" date="2014" name="Int. J. Syst. Evol. Microbiol.">
        <title>Complete genome sequence of Corynebacterium casei LMG S-19264T (=DSM 44701T), isolated from a smear-ripened cheese.</title>
        <authorList>
            <consortium name="US DOE Joint Genome Institute (JGI-PGF)"/>
            <person name="Walter F."/>
            <person name="Albersmeier A."/>
            <person name="Kalinowski J."/>
            <person name="Ruckert C."/>
        </authorList>
    </citation>
    <scope>NUCLEOTIDE SEQUENCE</scope>
    <source>
        <strain evidence="1">CGMCC 1.15095</strain>
    </source>
</reference>
<dbReference type="RefSeq" id="WP_188772495.1">
    <property type="nucleotide sequence ID" value="NZ_BMHK01000026.1"/>
</dbReference>
<evidence type="ECO:0000313" key="1">
    <source>
        <dbReference type="EMBL" id="GGC10329.1"/>
    </source>
</evidence>
<keyword evidence="2" id="KW-1185">Reference proteome</keyword>
<comment type="caution">
    <text evidence="1">The sequence shown here is derived from an EMBL/GenBank/DDBJ whole genome shotgun (WGS) entry which is preliminary data.</text>
</comment>
<reference evidence="1" key="2">
    <citation type="submission" date="2020-09" db="EMBL/GenBank/DDBJ databases">
        <authorList>
            <person name="Sun Q."/>
            <person name="Zhou Y."/>
        </authorList>
    </citation>
    <scope>NUCLEOTIDE SEQUENCE</scope>
    <source>
        <strain evidence="1">CGMCC 1.15095</strain>
    </source>
</reference>
<dbReference type="AlphaFoldDB" id="A0A916TUT3"/>
<accession>A0A916TUT3</accession>